<dbReference type="InterPro" id="IPR012340">
    <property type="entry name" value="NA-bd_OB-fold"/>
</dbReference>
<organism evidence="9 10">
    <name type="scientific">Brassica cretica</name>
    <name type="common">Mustard</name>
    <dbReference type="NCBI Taxonomy" id="69181"/>
    <lineage>
        <taxon>Eukaryota</taxon>
        <taxon>Viridiplantae</taxon>
        <taxon>Streptophyta</taxon>
        <taxon>Embryophyta</taxon>
        <taxon>Tracheophyta</taxon>
        <taxon>Spermatophyta</taxon>
        <taxon>Magnoliopsida</taxon>
        <taxon>eudicotyledons</taxon>
        <taxon>Gunneridae</taxon>
        <taxon>Pentapetalae</taxon>
        <taxon>rosids</taxon>
        <taxon>malvids</taxon>
        <taxon>Brassicales</taxon>
        <taxon>Brassicaceae</taxon>
        <taxon>Brassiceae</taxon>
        <taxon>Brassica</taxon>
    </lineage>
</organism>
<sequence>MVGKCDLVSVIGAIVVLTIFHNPIIVYAGQGVPEVALFTFGDSYYDAGNKAFLSKNKNLPQTLWPYGKSLDDPNGKFSDGHIVPDFIGDFISIPNGIPPALKPGANLSRGASFAVADASILGAPVESSYDGPVVKLYLWDQAARDFCKKFRSYEGTPTVLLVTTVNTKSLGGTLALTTMSSSRVFMDCDVQPTVDYISWLGSNPQSAELVNAEVVTKRETLTIGEIYSYIRDGSNKEAFFECTATIDDVVHGSTWYYISCSGCHTKATKGPTSLMCSKCGKVNISGVPQYRAQLSVYDNSEQAVFVLLGDAGFELTGKHAAELVSSYVEANGDQGVTQEVPFPEALISTIGQKHNFCVKVTKHNLDGKSRSLTVTKILPLESPPVTEASGGNYNPITSEVGFETGTKVCEASKIRVDSAEGSKSNGDLDEMGKAKRLKRGG</sequence>
<evidence type="ECO:0000313" key="10">
    <source>
        <dbReference type="Proteomes" id="UP000712281"/>
    </source>
</evidence>
<comment type="similarity">
    <text evidence="2">Belongs to the 'GDSL' lipolytic enzyme family.</text>
</comment>
<dbReference type="Gene3D" id="2.40.50.140">
    <property type="entry name" value="Nucleic acid-binding proteins"/>
    <property type="match status" value="1"/>
</dbReference>
<dbReference type="Gene3D" id="3.40.50.1110">
    <property type="entry name" value="SGNH hydrolase"/>
    <property type="match status" value="1"/>
</dbReference>
<comment type="similarity">
    <text evidence="1">Belongs to the replication factor A protein 1 family.</text>
</comment>
<gene>
    <name evidence="9" type="ORF">F2Q68_00017784</name>
</gene>
<name>A0A8S9HQX2_BRACR</name>
<dbReference type="Pfam" id="PF00657">
    <property type="entry name" value="Lipase_GDSL"/>
    <property type="match status" value="1"/>
</dbReference>
<keyword evidence="3" id="KW-0479">Metal-binding</keyword>
<dbReference type="PANTHER" id="PTHR23273">
    <property type="entry name" value="REPLICATION FACTOR A 1, RFA1"/>
    <property type="match status" value="1"/>
</dbReference>
<keyword evidence="6" id="KW-0238">DNA-binding</keyword>
<dbReference type="Pfam" id="PF08646">
    <property type="entry name" value="Rep_fac-A_C"/>
    <property type="match status" value="1"/>
</dbReference>
<dbReference type="PANTHER" id="PTHR23273:SF169">
    <property type="entry name" value="REPLICATION FACTOR A C-TERMINAL DOMAIN-CONTAINING PROTEIN"/>
    <property type="match status" value="1"/>
</dbReference>
<proteinExistence type="inferred from homology"/>
<evidence type="ECO:0000256" key="4">
    <source>
        <dbReference type="ARBA" id="ARBA00022771"/>
    </source>
</evidence>
<dbReference type="InterPro" id="IPR001087">
    <property type="entry name" value="GDSL"/>
</dbReference>
<keyword evidence="4" id="KW-0863">Zinc-finger</keyword>
<dbReference type="AlphaFoldDB" id="A0A8S9HQX2"/>
<comment type="caution">
    <text evidence="9">The sequence shown here is derived from an EMBL/GenBank/DDBJ whole genome shotgun (WGS) entry which is preliminary data.</text>
</comment>
<keyword evidence="5" id="KW-0862">Zinc</keyword>
<evidence type="ECO:0000256" key="5">
    <source>
        <dbReference type="ARBA" id="ARBA00022833"/>
    </source>
</evidence>
<dbReference type="GO" id="GO:0043047">
    <property type="term" value="F:single-stranded telomeric DNA binding"/>
    <property type="evidence" value="ECO:0007669"/>
    <property type="project" value="TreeGrafter"/>
</dbReference>
<dbReference type="GO" id="GO:0006289">
    <property type="term" value="P:nucleotide-excision repair"/>
    <property type="evidence" value="ECO:0007669"/>
    <property type="project" value="TreeGrafter"/>
</dbReference>
<dbReference type="InterPro" id="IPR013955">
    <property type="entry name" value="Rep_factor-A_C"/>
</dbReference>
<evidence type="ECO:0000256" key="7">
    <source>
        <dbReference type="SAM" id="MobiDB-lite"/>
    </source>
</evidence>
<evidence type="ECO:0000256" key="1">
    <source>
        <dbReference type="ARBA" id="ARBA00005690"/>
    </source>
</evidence>
<feature type="region of interest" description="Disordered" evidence="7">
    <location>
        <begin position="416"/>
        <end position="441"/>
    </location>
</feature>
<dbReference type="GO" id="GO:0008270">
    <property type="term" value="F:zinc ion binding"/>
    <property type="evidence" value="ECO:0007669"/>
    <property type="project" value="UniProtKB-KW"/>
</dbReference>
<dbReference type="CDD" id="cd04476">
    <property type="entry name" value="RPA1_DBD_C"/>
    <property type="match status" value="1"/>
</dbReference>
<accession>A0A8S9HQX2</accession>
<dbReference type="InterPro" id="IPR036514">
    <property type="entry name" value="SGNH_hydro_sf"/>
</dbReference>
<reference evidence="9" key="1">
    <citation type="submission" date="2019-12" db="EMBL/GenBank/DDBJ databases">
        <title>Genome sequencing and annotation of Brassica cretica.</title>
        <authorList>
            <person name="Studholme D.J."/>
            <person name="Sarris P.F."/>
        </authorList>
    </citation>
    <scope>NUCLEOTIDE SEQUENCE</scope>
    <source>
        <strain evidence="9">PFS-001/15</strain>
        <tissue evidence="9">Leaf</tissue>
    </source>
</reference>
<dbReference type="GO" id="GO:0000724">
    <property type="term" value="P:double-strand break repair via homologous recombination"/>
    <property type="evidence" value="ECO:0007669"/>
    <property type="project" value="TreeGrafter"/>
</dbReference>
<dbReference type="Proteomes" id="UP000712281">
    <property type="component" value="Unassembled WGS sequence"/>
</dbReference>
<protein>
    <recommendedName>
        <fullName evidence="8">Replication factor A C-terminal domain-containing protein</fullName>
    </recommendedName>
</protein>
<dbReference type="GO" id="GO:0051321">
    <property type="term" value="P:meiotic cell cycle"/>
    <property type="evidence" value="ECO:0007669"/>
    <property type="project" value="TreeGrafter"/>
</dbReference>
<dbReference type="EMBL" id="QGKW02001940">
    <property type="protein sequence ID" value="KAF2559580.1"/>
    <property type="molecule type" value="Genomic_DNA"/>
</dbReference>
<dbReference type="GO" id="GO:0007004">
    <property type="term" value="P:telomere maintenance via telomerase"/>
    <property type="evidence" value="ECO:0007669"/>
    <property type="project" value="TreeGrafter"/>
</dbReference>
<evidence type="ECO:0000256" key="2">
    <source>
        <dbReference type="ARBA" id="ARBA00008668"/>
    </source>
</evidence>
<evidence type="ECO:0000256" key="6">
    <source>
        <dbReference type="ARBA" id="ARBA00023125"/>
    </source>
</evidence>
<dbReference type="SUPFAM" id="SSF50249">
    <property type="entry name" value="Nucleic acid-binding proteins"/>
    <property type="match status" value="1"/>
</dbReference>
<dbReference type="GO" id="GO:0003684">
    <property type="term" value="F:damaged DNA binding"/>
    <property type="evidence" value="ECO:0007669"/>
    <property type="project" value="TreeGrafter"/>
</dbReference>
<feature type="domain" description="Replication factor A C-terminal" evidence="8">
    <location>
        <begin position="239"/>
        <end position="380"/>
    </location>
</feature>
<dbReference type="GO" id="GO:0005662">
    <property type="term" value="C:DNA replication factor A complex"/>
    <property type="evidence" value="ECO:0007669"/>
    <property type="project" value="TreeGrafter"/>
</dbReference>
<dbReference type="GO" id="GO:0016788">
    <property type="term" value="F:hydrolase activity, acting on ester bonds"/>
    <property type="evidence" value="ECO:0007669"/>
    <property type="project" value="InterPro"/>
</dbReference>
<evidence type="ECO:0000259" key="8">
    <source>
        <dbReference type="Pfam" id="PF08646"/>
    </source>
</evidence>
<evidence type="ECO:0000313" key="9">
    <source>
        <dbReference type="EMBL" id="KAF2559580.1"/>
    </source>
</evidence>
<evidence type="ECO:0000256" key="3">
    <source>
        <dbReference type="ARBA" id="ARBA00022723"/>
    </source>
</evidence>
<dbReference type="InterPro" id="IPR047192">
    <property type="entry name" value="Euk_RPA1_DBD_C"/>
</dbReference>